<protein>
    <recommendedName>
        <fullName evidence="4">Tify domain-containing protein</fullName>
    </recommendedName>
</protein>
<proteinExistence type="predicted"/>
<evidence type="ECO:0000313" key="6">
    <source>
        <dbReference type="Proteomes" id="UP001632038"/>
    </source>
</evidence>
<dbReference type="PANTHER" id="PTHR47025">
    <property type="entry name" value="AUTOIMMUNE REGULATOR"/>
    <property type="match status" value="1"/>
</dbReference>
<feature type="region of interest" description="Disordered" evidence="3">
    <location>
        <begin position="67"/>
        <end position="86"/>
    </location>
</feature>
<dbReference type="Pfam" id="PF16135">
    <property type="entry name" value="TDBD"/>
    <property type="match status" value="1"/>
</dbReference>
<reference evidence="6" key="1">
    <citation type="journal article" date="2024" name="IScience">
        <title>Strigolactones Initiate the Formation of Haustorium-like Structures in Castilleja.</title>
        <authorList>
            <person name="Buerger M."/>
            <person name="Peterson D."/>
            <person name="Chory J."/>
        </authorList>
    </citation>
    <scope>NUCLEOTIDE SEQUENCE [LARGE SCALE GENOMIC DNA]</scope>
</reference>
<feature type="compositionally biased region" description="Low complexity" evidence="3">
    <location>
        <begin position="67"/>
        <end position="84"/>
    </location>
</feature>
<dbReference type="AlphaFoldDB" id="A0ABD3BRE9"/>
<evidence type="ECO:0000256" key="1">
    <source>
        <dbReference type="ARBA" id="ARBA00004123"/>
    </source>
</evidence>
<evidence type="ECO:0000256" key="3">
    <source>
        <dbReference type="SAM" id="MobiDB-lite"/>
    </source>
</evidence>
<comment type="subcellular location">
    <subcellularLocation>
        <location evidence="1">Nucleus</location>
    </subcellularLocation>
</comment>
<evidence type="ECO:0000256" key="2">
    <source>
        <dbReference type="ARBA" id="ARBA00023242"/>
    </source>
</evidence>
<organism evidence="5 6">
    <name type="scientific">Castilleja foliolosa</name>
    <dbReference type="NCBI Taxonomy" id="1961234"/>
    <lineage>
        <taxon>Eukaryota</taxon>
        <taxon>Viridiplantae</taxon>
        <taxon>Streptophyta</taxon>
        <taxon>Embryophyta</taxon>
        <taxon>Tracheophyta</taxon>
        <taxon>Spermatophyta</taxon>
        <taxon>Magnoliopsida</taxon>
        <taxon>eudicotyledons</taxon>
        <taxon>Gunneridae</taxon>
        <taxon>Pentapetalae</taxon>
        <taxon>asterids</taxon>
        <taxon>lamiids</taxon>
        <taxon>Lamiales</taxon>
        <taxon>Orobanchaceae</taxon>
        <taxon>Pedicularideae</taxon>
        <taxon>Castillejinae</taxon>
        <taxon>Castilleja</taxon>
    </lineage>
</organism>
<dbReference type="EMBL" id="JAVIJP010000069">
    <property type="protein sequence ID" value="KAL3619292.1"/>
    <property type="molecule type" value="Genomic_DNA"/>
</dbReference>
<accession>A0ABD3BRE9</accession>
<feature type="compositionally biased region" description="Polar residues" evidence="3">
    <location>
        <begin position="345"/>
        <end position="355"/>
    </location>
</feature>
<feature type="compositionally biased region" description="Basic and acidic residues" evidence="3">
    <location>
        <begin position="365"/>
        <end position="375"/>
    </location>
</feature>
<evidence type="ECO:0000313" key="5">
    <source>
        <dbReference type="EMBL" id="KAL3619292.1"/>
    </source>
</evidence>
<dbReference type="GO" id="GO:0005634">
    <property type="term" value="C:nucleus"/>
    <property type="evidence" value="ECO:0007669"/>
    <property type="project" value="UniProtKB-SubCell"/>
</dbReference>
<feature type="region of interest" description="Disordered" evidence="3">
    <location>
        <begin position="342"/>
        <end position="383"/>
    </location>
</feature>
<name>A0ABD3BRE9_9LAMI</name>
<gene>
    <name evidence="5" type="ORF">CASFOL_036862</name>
</gene>
<keyword evidence="2" id="KW-0539">Nucleus</keyword>
<sequence length="521" mass="57066">MNNSIWLLSGSGSLPNGEMRNDNSTRIDQKRGHPWFMDTSEQELFFNKKQAIESNNETPGPVVMGGSLLRGGSSSQSEGQQAEGQRVDRPYGYMPVQSPIVSAPVNVEKTGFENQFRNNPSVCLTMSHDTAEDPLFFNNGPRKVKVDEVTLSENRLPPLASDNNTFLPGQKNNVTSSCFQRAPNSLFPGLYNTLDGNKFSVGQASNKTGGNFMFTNNYYTGINNSMLSIGQTSNSGIYNINSVVDPYGKENGNFMATGPNYNKGHSNNYFPAYPFYNKANELFMPAYSKGGTQQDADVLGPYSVLSVGEKSKEGGEQTSAISFGNPEQRDLISSYNVVPLESGQKDSSAAQQSANVVPAATSKTDGAKKTKEPKAKKASTNNFPSNVKNLLSTGMFDGVPVKYVSWSREKNLRGVVKGTGYLCSCKDCKLSKVVNAYEFERHAGCKTKHPNNHIYFENGKTIYAVVQELKSTPQESLFEVIPNVTGSAINQKNFTTWKGSFKDATRELQRIYGKDDITVAS</sequence>
<dbReference type="PANTHER" id="PTHR47025:SF9">
    <property type="entry name" value="PROTEIN, PUTATIVE-RELATED"/>
    <property type="match status" value="1"/>
</dbReference>
<comment type="caution">
    <text evidence="5">The sequence shown here is derived from an EMBL/GenBank/DDBJ whole genome shotgun (WGS) entry which is preliminary data.</text>
</comment>
<feature type="domain" description="Tify" evidence="4">
    <location>
        <begin position="414"/>
        <end position="468"/>
    </location>
</feature>
<dbReference type="Proteomes" id="UP001632038">
    <property type="component" value="Unassembled WGS sequence"/>
</dbReference>
<evidence type="ECO:0000259" key="4">
    <source>
        <dbReference type="Pfam" id="PF16135"/>
    </source>
</evidence>
<keyword evidence="6" id="KW-1185">Reference proteome</keyword>
<dbReference type="InterPro" id="IPR032308">
    <property type="entry name" value="TDBD"/>
</dbReference>